<gene>
    <name evidence="2" type="ORF">EJ05DRAFT_467647</name>
</gene>
<dbReference type="Proteomes" id="UP000799437">
    <property type="component" value="Unassembled WGS sequence"/>
</dbReference>
<feature type="region of interest" description="Disordered" evidence="1">
    <location>
        <begin position="25"/>
        <end position="112"/>
    </location>
</feature>
<evidence type="ECO:0000313" key="2">
    <source>
        <dbReference type="EMBL" id="KAF2755411.1"/>
    </source>
</evidence>
<evidence type="ECO:0000313" key="3">
    <source>
        <dbReference type="Proteomes" id="UP000799437"/>
    </source>
</evidence>
<feature type="compositionally biased region" description="Basic residues" evidence="1">
    <location>
        <begin position="86"/>
        <end position="112"/>
    </location>
</feature>
<keyword evidence="3" id="KW-1185">Reference proteome</keyword>
<sequence length="112" mass="13392">MYLYTGTYHPMHAAGSYLMMLYVPNRGTPNQQEPQIPNYPRKQSLHNPHHRRTPPLAHNNHIRHQTTPRPHLPHLHARAMQDRPQPHRHPRPRLPSHRRHPLGHRLPRPQIR</sequence>
<dbReference type="EMBL" id="ML996577">
    <property type="protein sequence ID" value="KAF2755411.1"/>
    <property type="molecule type" value="Genomic_DNA"/>
</dbReference>
<evidence type="ECO:0000256" key="1">
    <source>
        <dbReference type="SAM" id="MobiDB-lite"/>
    </source>
</evidence>
<protein>
    <submittedName>
        <fullName evidence="2">Uncharacterized protein</fullName>
    </submittedName>
</protein>
<organism evidence="2 3">
    <name type="scientific">Pseudovirgaria hyperparasitica</name>
    <dbReference type="NCBI Taxonomy" id="470096"/>
    <lineage>
        <taxon>Eukaryota</taxon>
        <taxon>Fungi</taxon>
        <taxon>Dikarya</taxon>
        <taxon>Ascomycota</taxon>
        <taxon>Pezizomycotina</taxon>
        <taxon>Dothideomycetes</taxon>
        <taxon>Dothideomycetes incertae sedis</taxon>
        <taxon>Acrospermales</taxon>
        <taxon>Acrospermaceae</taxon>
        <taxon>Pseudovirgaria</taxon>
    </lineage>
</organism>
<dbReference type="GeneID" id="54483906"/>
<name>A0A6A6W2Z8_9PEZI</name>
<feature type="compositionally biased region" description="Basic residues" evidence="1">
    <location>
        <begin position="60"/>
        <end position="77"/>
    </location>
</feature>
<proteinExistence type="predicted"/>
<feature type="compositionally biased region" description="Basic residues" evidence="1">
    <location>
        <begin position="43"/>
        <end position="53"/>
    </location>
</feature>
<dbReference type="RefSeq" id="XP_033597862.1">
    <property type="nucleotide sequence ID" value="XM_033742852.1"/>
</dbReference>
<accession>A0A6A6W2Z8</accession>
<reference evidence="2" key="1">
    <citation type="journal article" date="2020" name="Stud. Mycol.">
        <title>101 Dothideomycetes genomes: a test case for predicting lifestyles and emergence of pathogens.</title>
        <authorList>
            <person name="Haridas S."/>
            <person name="Albert R."/>
            <person name="Binder M."/>
            <person name="Bloem J."/>
            <person name="Labutti K."/>
            <person name="Salamov A."/>
            <person name="Andreopoulos B."/>
            <person name="Baker S."/>
            <person name="Barry K."/>
            <person name="Bills G."/>
            <person name="Bluhm B."/>
            <person name="Cannon C."/>
            <person name="Castanera R."/>
            <person name="Culley D."/>
            <person name="Daum C."/>
            <person name="Ezra D."/>
            <person name="Gonzalez J."/>
            <person name="Henrissat B."/>
            <person name="Kuo A."/>
            <person name="Liang C."/>
            <person name="Lipzen A."/>
            <person name="Lutzoni F."/>
            <person name="Magnuson J."/>
            <person name="Mondo S."/>
            <person name="Nolan M."/>
            <person name="Ohm R."/>
            <person name="Pangilinan J."/>
            <person name="Park H.-J."/>
            <person name="Ramirez L."/>
            <person name="Alfaro M."/>
            <person name="Sun H."/>
            <person name="Tritt A."/>
            <person name="Yoshinaga Y."/>
            <person name="Zwiers L.-H."/>
            <person name="Turgeon B."/>
            <person name="Goodwin S."/>
            <person name="Spatafora J."/>
            <person name="Crous P."/>
            <person name="Grigoriev I."/>
        </authorList>
    </citation>
    <scope>NUCLEOTIDE SEQUENCE</scope>
    <source>
        <strain evidence="2">CBS 121739</strain>
    </source>
</reference>
<dbReference type="AlphaFoldDB" id="A0A6A6W2Z8"/>